<dbReference type="EMBL" id="BPLR01019190">
    <property type="protein sequence ID" value="GIZ05023.1"/>
    <property type="molecule type" value="Genomic_DNA"/>
</dbReference>
<reference evidence="2 3" key="1">
    <citation type="submission" date="2021-06" db="EMBL/GenBank/DDBJ databases">
        <title>Caerostris extrusa draft genome.</title>
        <authorList>
            <person name="Kono N."/>
            <person name="Arakawa K."/>
        </authorList>
    </citation>
    <scope>NUCLEOTIDE SEQUENCE [LARGE SCALE GENOMIC DNA]</scope>
</reference>
<keyword evidence="1" id="KW-0732">Signal</keyword>
<name>A0AAV4YCJ7_CAEEX</name>
<dbReference type="Proteomes" id="UP001054945">
    <property type="component" value="Unassembled WGS sequence"/>
</dbReference>
<proteinExistence type="predicted"/>
<protein>
    <submittedName>
        <fullName evidence="2">Uncharacterized protein</fullName>
    </submittedName>
</protein>
<feature type="signal peptide" evidence="1">
    <location>
        <begin position="1"/>
        <end position="35"/>
    </location>
</feature>
<feature type="chain" id="PRO_5043943773" evidence="1">
    <location>
        <begin position="36"/>
        <end position="66"/>
    </location>
</feature>
<evidence type="ECO:0000256" key="1">
    <source>
        <dbReference type="SAM" id="SignalP"/>
    </source>
</evidence>
<keyword evidence="3" id="KW-1185">Reference proteome</keyword>
<comment type="caution">
    <text evidence="2">The sequence shown here is derived from an EMBL/GenBank/DDBJ whole genome shotgun (WGS) entry which is preliminary data.</text>
</comment>
<gene>
    <name evidence="2" type="ORF">CEXT_740591</name>
</gene>
<dbReference type="AlphaFoldDB" id="A0AAV4YCJ7"/>
<evidence type="ECO:0000313" key="2">
    <source>
        <dbReference type="EMBL" id="GIZ05023.1"/>
    </source>
</evidence>
<evidence type="ECO:0000313" key="3">
    <source>
        <dbReference type="Proteomes" id="UP001054945"/>
    </source>
</evidence>
<accession>A0AAV4YCJ7</accession>
<organism evidence="2 3">
    <name type="scientific">Caerostris extrusa</name>
    <name type="common">Bark spider</name>
    <name type="synonym">Caerostris bankana</name>
    <dbReference type="NCBI Taxonomy" id="172846"/>
    <lineage>
        <taxon>Eukaryota</taxon>
        <taxon>Metazoa</taxon>
        <taxon>Ecdysozoa</taxon>
        <taxon>Arthropoda</taxon>
        <taxon>Chelicerata</taxon>
        <taxon>Arachnida</taxon>
        <taxon>Araneae</taxon>
        <taxon>Araneomorphae</taxon>
        <taxon>Entelegynae</taxon>
        <taxon>Araneoidea</taxon>
        <taxon>Araneidae</taxon>
        <taxon>Caerostris</taxon>
    </lineage>
</organism>
<sequence length="66" mass="7473">MVQRMLQPGTTLPRPSLLLLLPLPLFLSLSLFASSDRLLRVAGPESRVRLTTPMGWLAKDRFDRPE</sequence>